<keyword evidence="1" id="KW-0812">Transmembrane</keyword>
<keyword evidence="1" id="KW-0472">Membrane</keyword>
<keyword evidence="1" id="KW-1133">Transmembrane helix</keyword>
<evidence type="ECO:0000256" key="1">
    <source>
        <dbReference type="SAM" id="Phobius"/>
    </source>
</evidence>
<accession>I7LD18</accession>
<comment type="caution">
    <text evidence="2">The sequence shown here is derived from an EMBL/GenBank/DDBJ whole genome shotgun (WGS) entry which is preliminary data.</text>
</comment>
<name>I7LD18_9LACO</name>
<evidence type="ECO:0000313" key="2">
    <source>
        <dbReference type="EMBL" id="CCI84498.1"/>
    </source>
</evidence>
<dbReference type="STRING" id="1423790.BN53_09870"/>
<gene>
    <name evidence="2" type="ORF">BN53_09870</name>
</gene>
<dbReference type="EMBL" id="CAKD01000004">
    <property type="protein sequence ID" value="CCI84498.1"/>
    <property type="molecule type" value="Genomic_DNA"/>
</dbReference>
<protein>
    <submittedName>
        <fullName evidence="2">Uncharacterized protein</fullName>
    </submittedName>
</protein>
<dbReference type="RefSeq" id="WP_009559049.1">
    <property type="nucleotide sequence ID" value="NZ_AYZN01000005.1"/>
</dbReference>
<feature type="transmembrane region" description="Helical" evidence="1">
    <location>
        <begin position="6"/>
        <end position="25"/>
    </location>
</feature>
<dbReference type="Proteomes" id="UP000009311">
    <property type="component" value="Unassembled WGS sequence"/>
</dbReference>
<reference evidence="2 3" key="1">
    <citation type="submission" date="2012-06" db="EMBL/GenBank/DDBJ databases">
        <title>Draft Genome Sequence of Lactobacillus pasteurii CRBIP 24.76T.</title>
        <authorList>
            <person name="Cousin S."/>
            <person name="Bouchier C."/>
            <person name="Loux V."/>
            <person name="Ma L."/>
            <person name="Creno S."/>
            <person name="Bizet C."/>
            <person name="Clermont D."/>
        </authorList>
    </citation>
    <scope>NUCLEOTIDE SEQUENCE [LARGE SCALE GENOMIC DNA]</scope>
    <source>
        <strain evidence="3">CRBIP 24.76T</strain>
    </source>
</reference>
<dbReference type="AlphaFoldDB" id="I7LD18"/>
<keyword evidence="3" id="KW-1185">Reference proteome</keyword>
<proteinExistence type="predicted"/>
<organism evidence="2 3">
    <name type="scientific">Lactobacillus pasteurii DSM 23907 = CRBIP 24.76</name>
    <dbReference type="NCBI Taxonomy" id="1423790"/>
    <lineage>
        <taxon>Bacteria</taxon>
        <taxon>Bacillati</taxon>
        <taxon>Bacillota</taxon>
        <taxon>Bacilli</taxon>
        <taxon>Lactobacillales</taxon>
        <taxon>Lactobacillaceae</taxon>
        <taxon>Lactobacillus</taxon>
    </lineage>
</organism>
<sequence>MTAFIWSVIVVVCLLGILVTDLTVLTKNTTKWLIALKELTTAFHDLWKK</sequence>
<evidence type="ECO:0000313" key="3">
    <source>
        <dbReference type="Proteomes" id="UP000009311"/>
    </source>
</evidence>